<feature type="compositionally biased region" description="Low complexity" evidence="1">
    <location>
        <begin position="123"/>
        <end position="137"/>
    </location>
</feature>
<feature type="compositionally biased region" description="Polar residues" evidence="1">
    <location>
        <begin position="1002"/>
        <end position="1017"/>
    </location>
</feature>
<evidence type="ECO:0000313" key="3">
    <source>
        <dbReference type="Proteomes" id="UP000799428"/>
    </source>
</evidence>
<accession>A0A6G1KM21</accession>
<feature type="compositionally biased region" description="Basic and acidic residues" evidence="1">
    <location>
        <begin position="99"/>
        <end position="110"/>
    </location>
</feature>
<gene>
    <name evidence="2" type="ORF">K504DRAFT_498342</name>
</gene>
<name>A0A6G1KM21_9PLEO</name>
<dbReference type="Proteomes" id="UP000799428">
    <property type="component" value="Unassembled WGS sequence"/>
</dbReference>
<evidence type="ECO:0000313" key="2">
    <source>
        <dbReference type="EMBL" id="KAF2713532.1"/>
    </source>
</evidence>
<feature type="compositionally biased region" description="Polar residues" evidence="1">
    <location>
        <begin position="138"/>
        <end position="149"/>
    </location>
</feature>
<dbReference type="OrthoDB" id="3556832at2759"/>
<keyword evidence="3" id="KW-1185">Reference proteome</keyword>
<feature type="region of interest" description="Disordered" evidence="1">
    <location>
        <begin position="965"/>
        <end position="1081"/>
    </location>
</feature>
<organism evidence="2 3">
    <name type="scientific">Pleomassaria siparia CBS 279.74</name>
    <dbReference type="NCBI Taxonomy" id="1314801"/>
    <lineage>
        <taxon>Eukaryota</taxon>
        <taxon>Fungi</taxon>
        <taxon>Dikarya</taxon>
        <taxon>Ascomycota</taxon>
        <taxon>Pezizomycotina</taxon>
        <taxon>Dothideomycetes</taxon>
        <taxon>Pleosporomycetidae</taxon>
        <taxon>Pleosporales</taxon>
        <taxon>Pleomassariaceae</taxon>
        <taxon>Pleomassaria</taxon>
    </lineage>
</organism>
<feature type="region of interest" description="Disordered" evidence="1">
    <location>
        <begin position="646"/>
        <end position="666"/>
    </location>
</feature>
<proteinExistence type="predicted"/>
<sequence>MPSYSPTDVTMHLSTAVLSETTTSSIIVKKGLAAAGRSDAAQTKLKQGVFLSEERVQFPGDVRNFSLNYIGNVPFKQVKVGPGLERLGRASMMPGRVSPKNEEQRKEKSEVSVAGRNVSRGYSHSLSAHSHDSCSSSDITGSILPQPSRLSGIPPSISDNEVVPKALALHVLLSEKSFLRNPNTGKPQRLMIDVLLNGMLVSSNLVDIKDTHTYHQVFAGTRVENMAERPWVVLPPGQNADGSLRGLKRTVSAKERWAQICSAIREEARERGINESDERPPSAEYLKTLASMPMSDTVESLQQPGGRQFGIVDVVITAGDGRKLNDGAAYLKKPQRLSDARYGWREEECATELSRQSSEQDAEGETDDEYKQEILDVRENLRADQPTTVANPWPSMPMLPPALLPEYQGLTQPSSLPFLPLSAALPGMNYAYPLHQDVPTWDPNLVSMSNSPPLFSQSAPLLGATYPVLEPSHQPNQARQVSLGNTCVTGNNSWARTSLSSKGLGTSDHAVYSAEEDIHEGDISPLAHQAFGACESVHFRGNSLDPHFGRPLPGPPPPVGFFSALPHFKQKSPAAHATVDPSLPPLSFHLKRLIITGKGGIPIVDHSWRYPQRIAVSRSDHRRQHLPTKARQTFPGSAEYTELAAASRSGSRTIQHLRTPPPTSPQRVDLNFTTSVDKIKRDSVHDSHLVRDPYCPPIIGPALASVSETLSVRPTQPPEDAEMIVDDDDAASPNTPAIIGERRGHMSCPGLGIQGPKATPFIYEDPEDLLRKRTKSPRKSDGRPATVTSASLPETARTLKTRSNTSATCTAATKALAASASTVTTISDSSELRKAATVSDFNLVDYSSSLSSAPNSPELSPGQFIGFAPPYAVFSSLPGLSGSSSRTLIQGPESHPSVPMRPVCTSDLQSPMNRKRCTSSLSSVPSNSESVSTKFHTVISAKSECASQEIADISFSVSKQSVPFTTPAYAPRRSPAKRRRVSSVSSLVDSPGRSYAPAIPTQGASTSAKLHISNSNPRLFAPRQNSPTRPSISPTRSSTESQSQSLPKKRRRIIPQPALIHNRAWPRPPPERADTSDNPPLNQDCVIAYAVGGPEKRVLRQVKCERQGNFKEDEVVVGMRFFVAG</sequence>
<dbReference type="AlphaFoldDB" id="A0A6G1KM21"/>
<protein>
    <submittedName>
        <fullName evidence="2">Uncharacterized protein</fullName>
    </submittedName>
</protein>
<evidence type="ECO:0000256" key="1">
    <source>
        <dbReference type="SAM" id="MobiDB-lite"/>
    </source>
</evidence>
<reference evidence="2" key="1">
    <citation type="journal article" date="2020" name="Stud. Mycol.">
        <title>101 Dothideomycetes genomes: a test case for predicting lifestyles and emergence of pathogens.</title>
        <authorList>
            <person name="Haridas S."/>
            <person name="Albert R."/>
            <person name="Binder M."/>
            <person name="Bloem J."/>
            <person name="Labutti K."/>
            <person name="Salamov A."/>
            <person name="Andreopoulos B."/>
            <person name="Baker S."/>
            <person name="Barry K."/>
            <person name="Bills G."/>
            <person name="Bluhm B."/>
            <person name="Cannon C."/>
            <person name="Castanera R."/>
            <person name="Culley D."/>
            <person name="Daum C."/>
            <person name="Ezra D."/>
            <person name="Gonzalez J."/>
            <person name="Henrissat B."/>
            <person name="Kuo A."/>
            <person name="Liang C."/>
            <person name="Lipzen A."/>
            <person name="Lutzoni F."/>
            <person name="Magnuson J."/>
            <person name="Mondo S."/>
            <person name="Nolan M."/>
            <person name="Ohm R."/>
            <person name="Pangilinan J."/>
            <person name="Park H.-J."/>
            <person name="Ramirez L."/>
            <person name="Alfaro M."/>
            <person name="Sun H."/>
            <person name="Tritt A."/>
            <person name="Yoshinaga Y."/>
            <person name="Zwiers L.-H."/>
            <person name="Turgeon B."/>
            <person name="Goodwin S."/>
            <person name="Spatafora J."/>
            <person name="Crous P."/>
            <person name="Grigoriev I."/>
        </authorList>
    </citation>
    <scope>NUCLEOTIDE SEQUENCE</scope>
    <source>
        <strain evidence="2">CBS 279.74</strain>
    </source>
</reference>
<feature type="region of interest" description="Disordered" evidence="1">
    <location>
        <begin position="773"/>
        <end position="806"/>
    </location>
</feature>
<dbReference type="EMBL" id="MU005765">
    <property type="protein sequence ID" value="KAF2713532.1"/>
    <property type="molecule type" value="Genomic_DNA"/>
</dbReference>
<feature type="region of interest" description="Disordered" evidence="1">
    <location>
        <begin position="89"/>
        <end position="151"/>
    </location>
</feature>
<feature type="region of interest" description="Disordered" evidence="1">
    <location>
        <begin position="885"/>
        <end position="924"/>
    </location>
</feature>
<feature type="compositionally biased region" description="Low complexity" evidence="1">
    <location>
        <begin position="1026"/>
        <end position="1045"/>
    </location>
</feature>
<feature type="compositionally biased region" description="Low complexity" evidence="1">
    <location>
        <begin position="982"/>
        <end position="994"/>
    </location>
</feature>